<dbReference type="OrthoDB" id="671439at2759"/>
<dbReference type="PANTHER" id="PTHR31642:SF11">
    <property type="entry name" value="SHIKIMATE O-HYDROXYCINNAMOYLTRANSFERASE"/>
    <property type="match status" value="1"/>
</dbReference>
<dbReference type="Proteomes" id="UP000623129">
    <property type="component" value="Unassembled WGS sequence"/>
</dbReference>
<dbReference type="FunFam" id="3.30.559.10:FF:000015">
    <property type="entry name" value="Spermidine hydroxycinnamoyl transferase"/>
    <property type="match status" value="1"/>
</dbReference>
<evidence type="ECO:0000313" key="5">
    <source>
        <dbReference type="Proteomes" id="UP000623129"/>
    </source>
</evidence>
<accession>A0A833QZ18</accession>
<dbReference type="InterPro" id="IPR023213">
    <property type="entry name" value="CAT-like_dom_sf"/>
</dbReference>
<dbReference type="GO" id="GO:0016747">
    <property type="term" value="F:acyltransferase activity, transferring groups other than amino-acyl groups"/>
    <property type="evidence" value="ECO:0007669"/>
    <property type="project" value="TreeGrafter"/>
</dbReference>
<sequence>MVVSMAITVRKSTMVKPAEPIKQCRLWNSNLDLIVVRWHTPSVYFYRNTNSSGDFFDAERMKSALGKVLVPFYPMAGRLGRDLDGRVEIDCNGEGVLFVEAEADGEIDDFGDFAPTMELKRLIPKVEYTDDISSFPLLVLQVTYFKCGGAALGVGMQHHVADGYSGIHFINTWSDMTRGLPLTLPPFIDRTLLRARDPPTPSFPHVEYHAPPQILSTPSTTSALNKSTSAVSVCMFKLTRSQLMQLKTSLPENSPKFSTYALLAGHVWRCACLARDLLAEQQTKLYIAADGRSRLNPPMPDGYFGNVIFTATPIAKAGEVASGVQAAVAKIQETMARMDDEYMKSALDYLELQPDLSKLVKGPHTFRCPNIGITSWGRLPIHDADFGWGRPIFMGPGGIAYEGLAYVLPSPTGDGSQSVAISLQSEHMERFCELIYQF</sequence>
<evidence type="ECO:0000256" key="2">
    <source>
        <dbReference type="ARBA" id="ARBA00022679"/>
    </source>
</evidence>
<gene>
    <name evidence="4" type="ORF">FCM35_KLT07272</name>
</gene>
<dbReference type="EMBL" id="SWLB01000017">
    <property type="protein sequence ID" value="KAF3327154.1"/>
    <property type="molecule type" value="Genomic_DNA"/>
</dbReference>
<dbReference type="Pfam" id="PF02458">
    <property type="entry name" value="Transferase"/>
    <property type="match status" value="1"/>
</dbReference>
<reference evidence="4" key="1">
    <citation type="submission" date="2020-01" db="EMBL/GenBank/DDBJ databases">
        <title>Genome sequence of Kobresia littledalei, the first chromosome-level genome in the family Cyperaceae.</title>
        <authorList>
            <person name="Qu G."/>
        </authorList>
    </citation>
    <scope>NUCLEOTIDE SEQUENCE</scope>
    <source>
        <strain evidence="4">C.B.Clarke</strain>
        <tissue evidence="4">Leaf</tissue>
    </source>
</reference>
<dbReference type="AlphaFoldDB" id="A0A833QZ18"/>
<keyword evidence="3" id="KW-0012">Acyltransferase</keyword>
<dbReference type="InterPro" id="IPR050317">
    <property type="entry name" value="Plant_Fungal_Acyltransferase"/>
</dbReference>
<dbReference type="Gene3D" id="3.30.559.10">
    <property type="entry name" value="Chloramphenicol acetyltransferase-like domain"/>
    <property type="match status" value="2"/>
</dbReference>
<comment type="similarity">
    <text evidence="1">Belongs to the plant acyltransferase family.</text>
</comment>
<dbReference type="FunFam" id="3.30.559.10:FF:000008">
    <property type="entry name" value="Tryptamine hydroxycinnamoyl transferase"/>
    <property type="match status" value="1"/>
</dbReference>
<protein>
    <submittedName>
        <fullName evidence="4">Shikimate O-hydroxycinnamoyltransferase</fullName>
    </submittedName>
</protein>
<organism evidence="4 5">
    <name type="scientific">Carex littledalei</name>
    <dbReference type="NCBI Taxonomy" id="544730"/>
    <lineage>
        <taxon>Eukaryota</taxon>
        <taxon>Viridiplantae</taxon>
        <taxon>Streptophyta</taxon>
        <taxon>Embryophyta</taxon>
        <taxon>Tracheophyta</taxon>
        <taxon>Spermatophyta</taxon>
        <taxon>Magnoliopsida</taxon>
        <taxon>Liliopsida</taxon>
        <taxon>Poales</taxon>
        <taxon>Cyperaceae</taxon>
        <taxon>Cyperoideae</taxon>
        <taxon>Cariceae</taxon>
        <taxon>Carex</taxon>
        <taxon>Carex subgen. Euthyceras</taxon>
    </lineage>
</organism>
<keyword evidence="5" id="KW-1185">Reference proteome</keyword>
<evidence type="ECO:0000256" key="1">
    <source>
        <dbReference type="ARBA" id="ARBA00009861"/>
    </source>
</evidence>
<name>A0A833QZ18_9POAL</name>
<comment type="caution">
    <text evidence="4">The sequence shown here is derived from an EMBL/GenBank/DDBJ whole genome shotgun (WGS) entry which is preliminary data.</text>
</comment>
<keyword evidence="2 4" id="KW-0808">Transferase</keyword>
<evidence type="ECO:0000256" key="3">
    <source>
        <dbReference type="ARBA" id="ARBA00023315"/>
    </source>
</evidence>
<proteinExistence type="inferred from homology"/>
<evidence type="ECO:0000313" key="4">
    <source>
        <dbReference type="EMBL" id="KAF3327154.1"/>
    </source>
</evidence>
<dbReference type="PANTHER" id="PTHR31642">
    <property type="entry name" value="TRICHOTHECENE 3-O-ACETYLTRANSFERASE"/>
    <property type="match status" value="1"/>
</dbReference>